<dbReference type="KEGG" id="psu:Psesu_2905"/>
<dbReference type="OrthoDB" id="9808779at2"/>
<keyword evidence="2" id="KW-1185">Reference proteome</keyword>
<dbReference type="EMBL" id="CP002446">
    <property type="protein sequence ID" value="ADV28729.1"/>
    <property type="molecule type" value="Genomic_DNA"/>
</dbReference>
<organism evidence="1 2">
    <name type="scientific">Pseudoxanthomonas suwonensis (strain 11-1)</name>
    <dbReference type="NCBI Taxonomy" id="743721"/>
    <lineage>
        <taxon>Bacteria</taxon>
        <taxon>Pseudomonadati</taxon>
        <taxon>Pseudomonadota</taxon>
        <taxon>Gammaproteobacteria</taxon>
        <taxon>Lysobacterales</taxon>
        <taxon>Lysobacteraceae</taxon>
        <taxon>Pseudoxanthomonas</taxon>
    </lineage>
</organism>
<dbReference type="Gene3D" id="2.70.98.10">
    <property type="match status" value="1"/>
</dbReference>
<dbReference type="eggNOG" id="COG2017">
    <property type="taxonomic scope" value="Bacteria"/>
</dbReference>
<dbReference type="GO" id="GO:0005975">
    <property type="term" value="P:carbohydrate metabolic process"/>
    <property type="evidence" value="ECO:0007669"/>
    <property type="project" value="InterPro"/>
</dbReference>
<dbReference type="Pfam" id="PF01263">
    <property type="entry name" value="Aldose_epim"/>
    <property type="match status" value="1"/>
</dbReference>
<sequence>MAPEVEAPGPLTELPPGPLLTLSHGAVSIDVAPQAGGRIAQIRVDGIEQLVGYGEYGSEAAIAWGSYTMVPWCGRVRDGRFAFAGKDYQLPRNLGGHAIHGWGFVLPWQVAAQSEHELELVLELPADERWPFGGRARQRIALEPRGLLLEMSVTAGERAMPVVFGWHPWFRKPERLEFEPTAMYPRDESHVATLPLVPPGPGPWDDCFVNTAPVVLHRAGQVLRLTSDCDHWVVYDGTAHSTCVEPQTGPADAFNLGSPQLQPGQQASAWYRMAWD</sequence>
<dbReference type="InterPro" id="IPR011013">
    <property type="entry name" value="Gal_mutarotase_sf_dom"/>
</dbReference>
<dbReference type="AlphaFoldDB" id="E6WX30"/>
<protein>
    <submittedName>
        <fullName evidence="1">Aldose 1-epimerase</fullName>
    </submittedName>
</protein>
<proteinExistence type="predicted"/>
<dbReference type="STRING" id="743721.Psesu_2905"/>
<dbReference type="GO" id="GO:0030246">
    <property type="term" value="F:carbohydrate binding"/>
    <property type="evidence" value="ECO:0007669"/>
    <property type="project" value="InterPro"/>
</dbReference>
<dbReference type="SUPFAM" id="SSF74650">
    <property type="entry name" value="Galactose mutarotase-like"/>
    <property type="match status" value="1"/>
</dbReference>
<reference evidence="1 2" key="1">
    <citation type="submission" date="2011-01" db="EMBL/GenBank/DDBJ databases">
        <title>Complete sequence of Pseudoxanthomonas suwonensis 11-1.</title>
        <authorList>
            <consortium name="US DOE Joint Genome Institute"/>
            <person name="Lucas S."/>
            <person name="Copeland A."/>
            <person name="Lapidus A."/>
            <person name="Cheng J.-F."/>
            <person name="Goodwin L."/>
            <person name="Pitluck S."/>
            <person name="Teshima H."/>
            <person name="Detter J.C."/>
            <person name="Han C."/>
            <person name="Tapia R."/>
            <person name="Land M."/>
            <person name="Hauser L."/>
            <person name="Kyrpides N."/>
            <person name="Ivanova N."/>
            <person name="Ovchinnikova G."/>
            <person name="Siebers A.K."/>
            <person name="Allgaier M."/>
            <person name="Thelen M.P."/>
            <person name="Hugenholtz P."/>
            <person name="Gladden J."/>
            <person name="Woyke T."/>
        </authorList>
    </citation>
    <scope>NUCLEOTIDE SEQUENCE [LARGE SCALE GENOMIC DNA]</scope>
    <source>
        <strain evidence="2">11-1</strain>
    </source>
</reference>
<dbReference type="GO" id="GO:0016853">
    <property type="term" value="F:isomerase activity"/>
    <property type="evidence" value="ECO:0007669"/>
    <property type="project" value="InterPro"/>
</dbReference>
<accession>E6WX30</accession>
<dbReference type="InterPro" id="IPR008183">
    <property type="entry name" value="Aldose_1/G6P_1-epimerase"/>
</dbReference>
<gene>
    <name evidence="1" type="ordered locus">Psesu_2905</name>
</gene>
<name>E6WX30_PSEUU</name>
<evidence type="ECO:0000313" key="1">
    <source>
        <dbReference type="EMBL" id="ADV28729.1"/>
    </source>
</evidence>
<evidence type="ECO:0000313" key="2">
    <source>
        <dbReference type="Proteomes" id="UP000008632"/>
    </source>
</evidence>
<dbReference type="HOGENOM" id="CLU_052486_3_0_6"/>
<dbReference type="Proteomes" id="UP000008632">
    <property type="component" value="Chromosome"/>
</dbReference>
<dbReference type="RefSeq" id="WP_013536554.1">
    <property type="nucleotide sequence ID" value="NC_014924.1"/>
</dbReference>
<dbReference type="InterPro" id="IPR014718">
    <property type="entry name" value="GH-type_carb-bd"/>
</dbReference>